<evidence type="ECO:0008006" key="4">
    <source>
        <dbReference type="Google" id="ProtNLM"/>
    </source>
</evidence>
<accession>A0A098RYX9</accession>
<dbReference type="STRING" id="1524460.IX84_27675"/>
<evidence type="ECO:0000313" key="2">
    <source>
        <dbReference type="EMBL" id="KGE85299.1"/>
    </source>
</evidence>
<organism evidence="2 3">
    <name type="scientific">Phaeodactylibacter xiamenensis</name>
    <dbReference type="NCBI Taxonomy" id="1524460"/>
    <lineage>
        <taxon>Bacteria</taxon>
        <taxon>Pseudomonadati</taxon>
        <taxon>Bacteroidota</taxon>
        <taxon>Saprospiria</taxon>
        <taxon>Saprospirales</taxon>
        <taxon>Haliscomenobacteraceae</taxon>
        <taxon>Phaeodactylibacter</taxon>
    </lineage>
</organism>
<evidence type="ECO:0000313" key="3">
    <source>
        <dbReference type="Proteomes" id="UP000029736"/>
    </source>
</evidence>
<feature type="compositionally biased region" description="Polar residues" evidence="1">
    <location>
        <begin position="35"/>
        <end position="50"/>
    </location>
</feature>
<proteinExistence type="predicted"/>
<gene>
    <name evidence="2" type="ORF">IX84_27675</name>
</gene>
<feature type="region of interest" description="Disordered" evidence="1">
    <location>
        <begin position="1"/>
        <end position="51"/>
    </location>
</feature>
<dbReference type="EMBL" id="JPOS01000090">
    <property type="protein sequence ID" value="KGE85299.1"/>
    <property type="molecule type" value="Genomic_DNA"/>
</dbReference>
<name>A0A098RYX9_9BACT</name>
<comment type="caution">
    <text evidence="2">The sequence shown here is derived from an EMBL/GenBank/DDBJ whole genome shotgun (WGS) entry which is preliminary data.</text>
</comment>
<dbReference type="Proteomes" id="UP000029736">
    <property type="component" value="Unassembled WGS sequence"/>
</dbReference>
<protein>
    <recommendedName>
        <fullName evidence="4">DUF3987 domain-containing protein</fullName>
    </recommendedName>
</protein>
<dbReference type="AlphaFoldDB" id="A0A098RYX9"/>
<sequence>MARYANYTDKTRGEQPKGNISPEGLGEDIKRHTNGSKGKTTRPKSNQPQFPYSEVFPPFFQKFISEAQESWGMHPDYLAPAILCGASAAIGKTRAFEIKRGTVQYGNLYFAAIGNPNSNKSAPFKFALSPVEQRDNENYQNYRRELGNHDDESGEPKPTWKRSLVNDITVEALGVVHQDNPRGVTAFRDEISGFIESFNRYNKGGDQEKFLEWWSYAPMKVDRLNRPPVYVRSPYISVVGTIQPGVLEKMTKGDGDKNGFIDRFLFTWPQGIKKPTWTDSEFPESLLNQYREGIENLLNLEMEEQEGRIQKKPLKLRPTLEAKKRLFEFYNDVNNKICNTAENDQLAGIHGKFDTHTARLALLLQMIWFAFEGHSHDKIELDTVERAILTAEYFREQSVKVYDRINRETPVDRLPADKQAVYLALPENKIFKTGEAVKIAKNNGMPDRTFRKWLNDPTYFEKISYGNYARIY</sequence>
<dbReference type="Pfam" id="PF13148">
    <property type="entry name" value="DUF3987"/>
    <property type="match status" value="2"/>
</dbReference>
<dbReference type="OrthoDB" id="795326at2"/>
<evidence type="ECO:0000256" key="1">
    <source>
        <dbReference type="SAM" id="MobiDB-lite"/>
    </source>
</evidence>
<dbReference type="RefSeq" id="WP_044228298.1">
    <property type="nucleotide sequence ID" value="NZ_JBKAGJ010000004.1"/>
</dbReference>
<dbReference type="InterPro" id="IPR025048">
    <property type="entry name" value="DUF3987"/>
</dbReference>
<reference evidence="2 3" key="1">
    <citation type="journal article" date="2014" name="Int. J. Syst. Evol. Microbiol.">
        <title>Phaeodactylibacter xiamenensis gen. nov., sp. nov., a member of the family Saprospiraceae isolated from the marine alga Phaeodactylum tricornutum.</title>
        <authorList>
            <person name="Chen Z.Jr."/>
            <person name="Lei X."/>
            <person name="Lai Q."/>
            <person name="Li Y."/>
            <person name="Zhang B."/>
            <person name="Zhang J."/>
            <person name="Zhang H."/>
            <person name="Yang L."/>
            <person name="Zheng W."/>
            <person name="Tian Y."/>
            <person name="Yu Z."/>
            <person name="Xu H.Jr."/>
            <person name="Zheng T."/>
        </authorList>
    </citation>
    <scope>NUCLEOTIDE SEQUENCE [LARGE SCALE GENOMIC DNA]</scope>
    <source>
        <strain evidence="2 3">KD52</strain>
    </source>
</reference>
<keyword evidence="3" id="KW-1185">Reference proteome</keyword>